<feature type="region of interest" description="Disordered" evidence="1">
    <location>
        <begin position="210"/>
        <end position="230"/>
    </location>
</feature>
<dbReference type="InterPro" id="IPR057678">
    <property type="entry name" value="DUF7918"/>
</dbReference>
<evidence type="ECO:0000313" key="4">
    <source>
        <dbReference type="Proteomes" id="UP000799770"/>
    </source>
</evidence>
<evidence type="ECO:0000313" key="3">
    <source>
        <dbReference type="EMBL" id="KAF2106071.1"/>
    </source>
</evidence>
<reference evidence="3" key="1">
    <citation type="journal article" date="2020" name="Stud. Mycol.">
        <title>101 Dothideomycetes genomes: a test case for predicting lifestyles and emergence of pathogens.</title>
        <authorList>
            <person name="Haridas S."/>
            <person name="Albert R."/>
            <person name="Binder M."/>
            <person name="Bloem J."/>
            <person name="Labutti K."/>
            <person name="Salamov A."/>
            <person name="Andreopoulos B."/>
            <person name="Baker S."/>
            <person name="Barry K."/>
            <person name="Bills G."/>
            <person name="Bluhm B."/>
            <person name="Cannon C."/>
            <person name="Castanera R."/>
            <person name="Culley D."/>
            <person name="Daum C."/>
            <person name="Ezra D."/>
            <person name="Gonzalez J."/>
            <person name="Henrissat B."/>
            <person name="Kuo A."/>
            <person name="Liang C."/>
            <person name="Lipzen A."/>
            <person name="Lutzoni F."/>
            <person name="Magnuson J."/>
            <person name="Mondo S."/>
            <person name="Nolan M."/>
            <person name="Ohm R."/>
            <person name="Pangilinan J."/>
            <person name="Park H.-J."/>
            <person name="Ramirez L."/>
            <person name="Alfaro M."/>
            <person name="Sun H."/>
            <person name="Tritt A."/>
            <person name="Yoshinaga Y."/>
            <person name="Zwiers L.-H."/>
            <person name="Turgeon B."/>
            <person name="Goodwin S."/>
            <person name="Spatafora J."/>
            <person name="Crous P."/>
            <person name="Grigoriev I."/>
        </authorList>
    </citation>
    <scope>NUCLEOTIDE SEQUENCE</scope>
    <source>
        <strain evidence="3">CBS 627.86</strain>
    </source>
</reference>
<organism evidence="3 4">
    <name type="scientific">Lophiotrema nucula</name>
    <dbReference type="NCBI Taxonomy" id="690887"/>
    <lineage>
        <taxon>Eukaryota</taxon>
        <taxon>Fungi</taxon>
        <taxon>Dikarya</taxon>
        <taxon>Ascomycota</taxon>
        <taxon>Pezizomycotina</taxon>
        <taxon>Dothideomycetes</taxon>
        <taxon>Pleosporomycetidae</taxon>
        <taxon>Pleosporales</taxon>
        <taxon>Lophiotremataceae</taxon>
        <taxon>Lophiotrema</taxon>
    </lineage>
</organism>
<gene>
    <name evidence="3" type="ORF">BDV96DRAFT_655073</name>
</gene>
<protein>
    <recommendedName>
        <fullName evidence="2">DUF7918 domain-containing protein</fullName>
    </recommendedName>
</protein>
<sequence>MAAVSSLRGLQVSVYVGRESEEYSDPVAPPDPQTTTKYIPCRAGALFMVRADFNPLLFPLNRDFRVSVFIDQEVADAQLVLVADLEGVSSYSVTSDDGAPMQAMGTIGVEIEFCTDGPILGDSLPFNRALPGSSPGPLSEDVVEKRGKVWANAERETPTCPKSCVTLNPNQPPVFCSSIAGEASALQKLGLKPMSAKNLSPRRQLAAQYGVTDQPRLKRRRASDDTHEGSTNFASLRANADFPFWTLILHLFILVAFL</sequence>
<name>A0A6A5YIN2_9PLEO</name>
<dbReference type="Pfam" id="PF25534">
    <property type="entry name" value="DUF7918"/>
    <property type="match status" value="1"/>
</dbReference>
<dbReference type="Proteomes" id="UP000799770">
    <property type="component" value="Unassembled WGS sequence"/>
</dbReference>
<proteinExistence type="predicted"/>
<dbReference type="EMBL" id="ML977367">
    <property type="protein sequence ID" value="KAF2106071.1"/>
    <property type="molecule type" value="Genomic_DNA"/>
</dbReference>
<keyword evidence="4" id="KW-1185">Reference proteome</keyword>
<feature type="domain" description="DUF7918" evidence="2">
    <location>
        <begin position="9"/>
        <end position="79"/>
    </location>
</feature>
<evidence type="ECO:0000256" key="1">
    <source>
        <dbReference type="SAM" id="MobiDB-lite"/>
    </source>
</evidence>
<dbReference type="AlphaFoldDB" id="A0A6A5YIN2"/>
<accession>A0A6A5YIN2</accession>
<evidence type="ECO:0000259" key="2">
    <source>
        <dbReference type="Pfam" id="PF25534"/>
    </source>
</evidence>